<evidence type="ECO:0000259" key="6">
    <source>
        <dbReference type="Pfam" id="PF25137"/>
    </source>
</evidence>
<dbReference type="InterPro" id="IPR039697">
    <property type="entry name" value="Alcohol_dehydrogenase_Fe"/>
</dbReference>
<name>A0A2G1UIE0_9GAMM</name>
<feature type="domain" description="Alcohol dehydrogenase iron-type/glycerol dehydrogenase GldA" evidence="5">
    <location>
        <begin position="14"/>
        <end position="181"/>
    </location>
</feature>
<dbReference type="AlphaFoldDB" id="A0A2G1UIE0"/>
<evidence type="ECO:0000256" key="2">
    <source>
        <dbReference type="ARBA" id="ARBA00007358"/>
    </source>
</evidence>
<evidence type="ECO:0000259" key="5">
    <source>
        <dbReference type="Pfam" id="PF00465"/>
    </source>
</evidence>
<evidence type="ECO:0000256" key="3">
    <source>
        <dbReference type="ARBA" id="ARBA00023002"/>
    </source>
</evidence>
<evidence type="ECO:0000256" key="1">
    <source>
        <dbReference type="ARBA" id="ARBA00001962"/>
    </source>
</evidence>
<dbReference type="SUPFAM" id="SSF56796">
    <property type="entry name" value="Dehydroquinate synthase-like"/>
    <property type="match status" value="1"/>
</dbReference>
<dbReference type="GO" id="GO:0004022">
    <property type="term" value="F:alcohol dehydrogenase (NAD+) activity"/>
    <property type="evidence" value="ECO:0007669"/>
    <property type="project" value="TreeGrafter"/>
</dbReference>
<organism evidence="7 8">
    <name type="scientific">Marinobacter profundi</name>
    <dbReference type="NCBI Taxonomy" id="2666256"/>
    <lineage>
        <taxon>Bacteria</taxon>
        <taxon>Pseudomonadati</taxon>
        <taxon>Pseudomonadota</taxon>
        <taxon>Gammaproteobacteria</taxon>
        <taxon>Pseudomonadales</taxon>
        <taxon>Marinobacteraceae</taxon>
        <taxon>Marinobacter</taxon>
    </lineage>
</organism>
<dbReference type="Pfam" id="PF00465">
    <property type="entry name" value="Fe-ADH"/>
    <property type="match status" value="1"/>
</dbReference>
<sequence>MSHDISSLRKFVSPEIVFGAGSRKAVANFASNYGARHVFLVSDPGVERAGWVAEIRDLIAAAGLRCTVFTGVSPNPRVDEVMAGAELYRSSECDVIVAIGGGSPMDCAKGIGIVATDGRNILEFEGVDTIINPPPPLILIPTTAGTSADVSQFAIISDPDRRFKFSIISKAVVPDVSLIDPEVTETMDGYLTACTGVDALVHAIEAYVSTGSGPLTDSHALEAIRLINANLEPLVRNVGDARLREQIMLASMQAGLAFSNAILGAVHAMSHSLGGFLDLPHGLCNALLLEHVVAFNFPSAEDRFRRVADAMGIDTRGMSAPLIKQRLMARIIELKRAVGLEAKLAELGVTNSDIPYLSGFALQDPCILTNPRKSSLRDVQVVYEEAL</sequence>
<keyword evidence="4" id="KW-0520">NAD</keyword>
<protein>
    <submittedName>
        <fullName evidence="7">Alcohol dehydrogenase</fullName>
    </submittedName>
</protein>
<dbReference type="Gene3D" id="1.20.1090.10">
    <property type="entry name" value="Dehydroquinate synthase-like - alpha domain"/>
    <property type="match status" value="1"/>
</dbReference>
<comment type="similarity">
    <text evidence="2">Belongs to the iron-containing alcohol dehydrogenase family.</text>
</comment>
<dbReference type="CDD" id="cd17814">
    <property type="entry name" value="Fe-ADH-like"/>
    <property type="match status" value="1"/>
</dbReference>
<proteinExistence type="inferred from homology"/>
<dbReference type="Gene3D" id="3.40.50.1970">
    <property type="match status" value="1"/>
</dbReference>
<reference evidence="7 8" key="1">
    <citation type="submission" date="2017-09" db="EMBL/GenBank/DDBJ databases">
        <title>The draft genome sequences of Marinobacter sp. PWS21.</title>
        <authorList>
            <person name="Cao J."/>
        </authorList>
    </citation>
    <scope>NUCLEOTIDE SEQUENCE [LARGE SCALE GENOMIC DNA]</scope>
    <source>
        <strain evidence="7 8">PWS21</strain>
    </source>
</reference>
<evidence type="ECO:0000313" key="7">
    <source>
        <dbReference type="EMBL" id="PHQ14254.1"/>
    </source>
</evidence>
<dbReference type="GO" id="GO:0046872">
    <property type="term" value="F:metal ion binding"/>
    <property type="evidence" value="ECO:0007669"/>
    <property type="project" value="InterPro"/>
</dbReference>
<dbReference type="InterPro" id="IPR056798">
    <property type="entry name" value="ADH_Fe_C"/>
</dbReference>
<dbReference type="Proteomes" id="UP000231409">
    <property type="component" value="Unassembled WGS sequence"/>
</dbReference>
<gene>
    <name evidence="7" type="ORF">CLH61_15200</name>
</gene>
<keyword evidence="8" id="KW-1185">Reference proteome</keyword>
<evidence type="ECO:0000256" key="4">
    <source>
        <dbReference type="ARBA" id="ARBA00023027"/>
    </source>
</evidence>
<feature type="domain" description="Fe-containing alcohol dehydrogenase-like C-terminal" evidence="6">
    <location>
        <begin position="192"/>
        <end position="386"/>
    </location>
</feature>
<dbReference type="InterPro" id="IPR001670">
    <property type="entry name" value="ADH_Fe/GldA"/>
</dbReference>
<evidence type="ECO:0000313" key="8">
    <source>
        <dbReference type="Proteomes" id="UP000231409"/>
    </source>
</evidence>
<dbReference type="NCBIfam" id="NF041833">
    <property type="entry name" value="Fe_ADH_ErcA"/>
    <property type="match status" value="1"/>
</dbReference>
<dbReference type="InterPro" id="IPR018211">
    <property type="entry name" value="ADH_Fe_CS"/>
</dbReference>
<dbReference type="PANTHER" id="PTHR11496:SF102">
    <property type="entry name" value="ALCOHOL DEHYDROGENASE 4"/>
    <property type="match status" value="1"/>
</dbReference>
<accession>A0A2G1UIE0</accession>
<dbReference type="EMBL" id="NTFH01000011">
    <property type="protein sequence ID" value="PHQ14254.1"/>
    <property type="molecule type" value="Genomic_DNA"/>
</dbReference>
<dbReference type="PROSITE" id="PS00060">
    <property type="entry name" value="ADH_IRON_2"/>
    <property type="match status" value="1"/>
</dbReference>
<comment type="cofactor">
    <cofactor evidence="1">
        <name>Fe cation</name>
        <dbReference type="ChEBI" id="CHEBI:24875"/>
    </cofactor>
</comment>
<dbReference type="PANTHER" id="PTHR11496">
    <property type="entry name" value="ALCOHOL DEHYDROGENASE"/>
    <property type="match status" value="1"/>
</dbReference>
<dbReference type="FunFam" id="1.20.1090.10:FF:000001">
    <property type="entry name" value="Aldehyde-alcohol dehydrogenase"/>
    <property type="match status" value="1"/>
</dbReference>
<dbReference type="Pfam" id="PF25137">
    <property type="entry name" value="ADH_Fe_C"/>
    <property type="match status" value="1"/>
</dbReference>
<comment type="caution">
    <text evidence="7">The sequence shown here is derived from an EMBL/GenBank/DDBJ whole genome shotgun (WGS) entry which is preliminary data.</text>
</comment>
<keyword evidence="3" id="KW-0560">Oxidoreductase</keyword>
<dbReference type="FunFam" id="3.40.50.1970:FF:000003">
    <property type="entry name" value="Alcohol dehydrogenase, iron-containing"/>
    <property type="match status" value="1"/>
</dbReference>
<dbReference type="RefSeq" id="WP_099615607.1">
    <property type="nucleotide sequence ID" value="NZ_KZ319374.1"/>
</dbReference>